<evidence type="ECO:0000256" key="1">
    <source>
        <dbReference type="SAM" id="MobiDB-lite"/>
    </source>
</evidence>
<evidence type="ECO:0000313" key="2">
    <source>
        <dbReference type="EMBL" id="CAD7461761.1"/>
    </source>
</evidence>
<proteinExistence type="predicted"/>
<feature type="region of interest" description="Disordered" evidence="1">
    <location>
        <begin position="75"/>
        <end position="108"/>
    </location>
</feature>
<dbReference type="AlphaFoldDB" id="A0A7R9INM7"/>
<gene>
    <name evidence="2" type="ORF">TTEB3V08_LOCUS9664</name>
</gene>
<organism evidence="2">
    <name type="scientific">Timema tahoe</name>
    <dbReference type="NCBI Taxonomy" id="61484"/>
    <lineage>
        <taxon>Eukaryota</taxon>
        <taxon>Metazoa</taxon>
        <taxon>Ecdysozoa</taxon>
        <taxon>Arthropoda</taxon>
        <taxon>Hexapoda</taxon>
        <taxon>Insecta</taxon>
        <taxon>Pterygota</taxon>
        <taxon>Neoptera</taxon>
        <taxon>Polyneoptera</taxon>
        <taxon>Phasmatodea</taxon>
        <taxon>Timematodea</taxon>
        <taxon>Timematoidea</taxon>
        <taxon>Timematidae</taxon>
        <taxon>Timema</taxon>
    </lineage>
</organism>
<dbReference type="EMBL" id="OE005182">
    <property type="protein sequence ID" value="CAD7461761.1"/>
    <property type="molecule type" value="Genomic_DNA"/>
</dbReference>
<reference evidence="2" key="1">
    <citation type="submission" date="2020-11" db="EMBL/GenBank/DDBJ databases">
        <authorList>
            <person name="Tran Van P."/>
        </authorList>
    </citation>
    <scope>NUCLEOTIDE SEQUENCE</scope>
</reference>
<sequence length="108" mass="11898">MVGELRSLLCDLTYEDGKASADSGMSKDKIYSLASLTERTLLSEKEYLHLHAPAVENLMRVGSITEPVNTALSFNPLPPNNRNRTFSGNSSVGSSHRNRAPHDLSRVR</sequence>
<feature type="compositionally biased region" description="Polar residues" evidence="1">
    <location>
        <begin position="80"/>
        <end position="95"/>
    </location>
</feature>
<accession>A0A7R9INM7</accession>
<protein>
    <submittedName>
        <fullName evidence="2">Uncharacterized protein</fullName>
    </submittedName>
</protein>
<name>A0A7R9INM7_9NEOP</name>